<dbReference type="SUPFAM" id="SSF53756">
    <property type="entry name" value="UDP-Glycosyltransferase/glycogen phosphorylase"/>
    <property type="match status" value="1"/>
</dbReference>
<sequence length="365" mass="37960">MARALDFLVPDDVDDPMRPSGGNAYDRRLRDGLRAAGCPVRQVGVAGERAAAELARALAEIPDGGAVLVDGLLADAAPQELLPHTARLDVVPLVHVPPGEERGTAVHPDVRALLAAARAVVVTSRWTGERLREHGVDAASLVLARPGVDRAPLAAGTDGATSLLAVGSLTPAKGQDVLADSLARLAELPWTCRMVGPRSRDPGFAGELRRAITASGLAGRIGLRGPQGTADLEATYARADLVVVPSRTEAYGMVATEALARGIPVLATRTGGTGEALGEAAMPELLAEPGDPAALADALRRWLEDPGLRAEARRRAGARRATLPTWTTAVAAVGAVLRRLLEPETGEARGAPSAANPRRAREEPR</sequence>
<dbReference type="PANTHER" id="PTHR12526">
    <property type="entry name" value="GLYCOSYLTRANSFERASE"/>
    <property type="match status" value="1"/>
</dbReference>
<evidence type="ECO:0000259" key="4">
    <source>
        <dbReference type="Pfam" id="PF00534"/>
    </source>
</evidence>
<dbReference type="Proteomes" id="UP001596504">
    <property type="component" value="Unassembled WGS sequence"/>
</dbReference>
<proteinExistence type="predicted"/>
<dbReference type="PANTHER" id="PTHR12526:SF510">
    <property type="entry name" value="D-INOSITOL 3-PHOSPHATE GLYCOSYLTRANSFERASE"/>
    <property type="match status" value="1"/>
</dbReference>
<dbReference type="RefSeq" id="WP_380669278.1">
    <property type="nucleotide sequence ID" value="NZ_JBHTCJ010000007.1"/>
</dbReference>
<organism evidence="5 6">
    <name type="scientific">Saccharopolyspora griseoalba</name>
    <dbReference type="NCBI Taxonomy" id="1431848"/>
    <lineage>
        <taxon>Bacteria</taxon>
        <taxon>Bacillati</taxon>
        <taxon>Actinomycetota</taxon>
        <taxon>Actinomycetes</taxon>
        <taxon>Pseudonocardiales</taxon>
        <taxon>Pseudonocardiaceae</taxon>
        <taxon>Saccharopolyspora</taxon>
    </lineage>
</organism>
<evidence type="ECO:0000313" key="5">
    <source>
        <dbReference type="EMBL" id="MFC7342922.1"/>
    </source>
</evidence>
<dbReference type="CDD" id="cd03801">
    <property type="entry name" value="GT4_PimA-like"/>
    <property type="match status" value="1"/>
</dbReference>
<dbReference type="GO" id="GO:0016757">
    <property type="term" value="F:glycosyltransferase activity"/>
    <property type="evidence" value="ECO:0007669"/>
    <property type="project" value="UniProtKB-KW"/>
</dbReference>
<accession>A0ABW2LK70</accession>
<evidence type="ECO:0000256" key="2">
    <source>
        <dbReference type="ARBA" id="ARBA00022679"/>
    </source>
</evidence>
<reference evidence="6" key="1">
    <citation type="journal article" date="2019" name="Int. J. Syst. Evol. Microbiol.">
        <title>The Global Catalogue of Microorganisms (GCM) 10K type strain sequencing project: providing services to taxonomists for standard genome sequencing and annotation.</title>
        <authorList>
            <consortium name="The Broad Institute Genomics Platform"/>
            <consortium name="The Broad Institute Genome Sequencing Center for Infectious Disease"/>
            <person name="Wu L."/>
            <person name="Ma J."/>
        </authorList>
    </citation>
    <scope>NUCLEOTIDE SEQUENCE [LARGE SCALE GENOMIC DNA]</scope>
    <source>
        <strain evidence="6">WLHS5</strain>
    </source>
</reference>
<feature type="region of interest" description="Disordered" evidence="3">
    <location>
        <begin position="341"/>
        <end position="365"/>
    </location>
</feature>
<evidence type="ECO:0000256" key="3">
    <source>
        <dbReference type="SAM" id="MobiDB-lite"/>
    </source>
</evidence>
<dbReference type="Gene3D" id="3.40.50.2000">
    <property type="entry name" value="Glycogen Phosphorylase B"/>
    <property type="match status" value="1"/>
</dbReference>
<feature type="domain" description="Glycosyl transferase family 1" evidence="4">
    <location>
        <begin position="163"/>
        <end position="316"/>
    </location>
</feature>
<keyword evidence="2 5" id="KW-0808">Transferase</keyword>
<feature type="compositionally biased region" description="Low complexity" evidence="3">
    <location>
        <begin position="348"/>
        <end position="357"/>
    </location>
</feature>
<evidence type="ECO:0000256" key="1">
    <source>
        <dbReference type="ARBA" id="ARBA00022676"/>
    </source>
</evidence>
<dbReference type="EMBL" id="JBHTCJ010000007">
    <property type="protein sequence ID" value="MFC7342922.1"/>
    <property type="molecule type" value="Genomic_DNA"/>
</dbReference>
<keyword evidence="6" id="KW-1185">Reference proteome</keyword>
<name>A0ABW2LK70_9PSEU</name>
<evidence type="ECO:0000313" key="6">
    <source>
        <dbReference type="Proteomes" id="UP001596504"/>
    </source>
</evidence>
<dbReference type="InterPro" id="IPR001296">
    <property type="entry name" value="Glyco_trans_1"/>
</dbReference>
<keyword evidence="1 5" id="KW-0328">Glycosyltransferase</keyword>
<protein>
    <submittedName>
        <fullName evidence="5">Glycosyltransferase family 4 protein</fullName>
        <ecNumber evidence="5">2.4.-.-</ecNumber>
    </submittedName>
</protein>
<dbReference type="Pfam" id="PF00534">
    <property type="entry name" value="Glycos_transf_1"/>
    <property type="match status" value="1"/>
</dbReference>
<comment type="caution">
    <text evidence="5">The sequence shown here is derived from an EMBL/GenBank/DDBJ whole genome shotgun (WGS) entry which is preliminary data.</text>
</comment>
<gene>
    <name evidence="5" type="ORF">ACFQRI_16075</name>
</gene>
<dbReference type="EC" id="2.4.-.-" evidence="5"/>